<dbReference type="InterPro" id="IPR022271">
    <property type="entry name" value="Lipocalin_ApoD"/>
</dbReference>
<dbReference type="RefSeq" id="WP_147030134.1">
    <property type="nucleotide sequence ID" value="NZ_CP042436.1"/>
</dbReference>
<evidence type="ECO:0000313" key="5">
    <source>
        <dbReference type="Proteomes" id="UP000321479"/>
    </source>
</evidence>
<feature type="domain" description="Lipocalin/cytosolic fatty-acid binding" evidence="3">
    <location>
        <begin position="39"/>
        <end position="175"/>
    </location>
</feature>
<dbReference type="CDD" id="cd19438">
    <property type="entry name" value="lipocalin_Blc-like"/>
    <property type="match status" value="1"/>
</dbReference>
<dbReference type="SUPFAM" id="SSF50814">
    <property type="entry name" value="Lipocalins"/>
    <property type="match status" value="1"/>
</dbReference>
<accession>A0A5B8UR20</accession>
<dbReference type="OrthoDB" id="594739at2"/>
<protein>
    <submittedName>
        <fullName evidence="4">Lipocalin</fullName>
    </submittedName>
</protein>
<evidence type="ECO:0000313" key="4">
    <source>
        <dbReference type="EMBL" id="QEC61557.1"/>
    </source>
</evidence>
<dbReference type="PIRSF" id="PIRSF036893">
    <property type="entry name" value="Lipocalin_ApoD"/>
    <property type="match status" value="1"/>
</dbReference>
<dbReference type="EMBL" id="CP042436">
    <property type="protein sequence ID" value="QEC61557.1"/>
    <property type="molecule type" value="Genomic_DNA"/>
</dbReference>
<dbReference type="PANTHER" id="PTHR10612:SF34">
    <property type="entry name" value="APOLIPOPROTEIN D"/>
    <property type="match status" value="1"/>
</dbReference>
<dbReference type="Proteomes" id="UP000321479">
    <property type="component" value="Chromosome"/>
</dbReference>
<comment type="similarity">
    <text evidence="1 2">Belongs to the calycin superfamily. Lipocalin family.</text>
</comment>
<keyword evidence="5" id="KW-1185">Reference proteome</keyword>
<dbReference type="InterPro" id="IPR012674">
    <property type="entry name" value="Calycin"/>
</dbReference>
<dbReference type="AlphaFoldDB" id="A0A5B8UR20"/>
<dbReference type="InterPro" id="IPR000566">
    <property type="entry name" value="Lipocln_cytosolic_FA-bd_dom"/>
</dbReference>
<reference evidence="4 5" key="1">
    <citation type="journal article" date="2017" name="Curr. Microbiol.">
        <title>Mucilaginibacter ginsenosidivorans sp. nov., Isolated from Soil of Ginseng Field.</title>
        <authorList>
            <person name="Kim M.M."/>
            <person name="Siddiqi M.Z."/>
            <person name="Im W.T."/>
        </authorList>
    </citation>
    <scope>NUCLEOTIDE SEQUENCE [LARGE SCALE GENOMIC DNA]</scope>
    <source>
        <strain evidence="4 5">Gsoil 3017</strain>
    </source>
</reference>
<proteinExistence type="inferred from homology"/>
<sequence>MKKEKWIIAAAAGVGIAGLAYALWPKSKIPNGAIVQPFDKHKYMGLWNEIARLPNRIEKNLKNLTEEYSLNDDGTIKVVTRAYNFDKNKPVEADGRAKFIGPDTRGKLKVSYYLPIYLDYNVLDVDATYQYAMVSGNSLDYLWIISRENSMPEDVKGRFLAKATALGFDVSKLEWM</sequence>
<organism evidence="4 5">
    <name type="scientific">Mucilaginibacter ginsenosidivorans</name>
    <dbReference type="NCBI Taxonomy" id="398053"/>
    <lineage>
        <taxon>Bacteria</taxon>
        <taxon>Pseudomonadati</taxon>
        <taxon>Bacteroidota</taxon>
        <taxon>Sphingobacteriia</taxon>
        <taxon>Sphingobacteriales</taxon>
        <taxon>Sphingobacteriaceae</taxon>
        <taxon>Mucilaginibacter</taxon>
    </lineage>
</organism>
<dbReference type="PANTHER" id="PTHR10612">
    <property type="entry name" value="APOLIPOPROTEIN D"/>
    <property type="match status" value="1"/>
</dbReference>
<dbReference type="GO" id="GO:0006950">
    <property type="term" value="P:response to stress"/>
    <property type="evidence" value="ECO:0007669"/>
    <property type="project" value="UniProtKB-ARBA"/>
</dbReference>
<name>A0A5B8UR20_9SPHI</name>
<dbReference type="KEGG" id="mgin:FRZ54_02800"/>
<dbReference type="InterPro" id="IPR002446">
    <property type="entry name" value="Lipocalin_bac"/>
</dbReference>
<evidence type="ECO:0000259" key="3">
    <source>
        <dbReference type="Pfam" id="PF08212"/>
    </source>
</evidence>
<gene>
    <name evidence="4" type="ORF">FRZ54_02800</name>
</gene>
<dbReference type="Pfam" id="PF08212">
    <property type="entry name" value="Lipocalin_2"/>
    <property type="match status" value="1"/>
</dbReference>
<evidence type="ECO:0000256" key="1">
    <source>
        <dbReference type="ARBA" id="ARBA00006889"/>
    </source>
</evidence>
<dbReference type="Gene3D" id="2.40.128.20">
    <property type="match status" value="1"/>
</dbReference>
<dbReference type="InterPro" id="IPR047202">
    <property type="entry name" value="Lipocalin_Blc-like_dom"/>
</dbReference>
<evidence type="ECO:0000256" key="2">
    <source>
        <dbReference type="PIRNR" id="PIRNR036893"/>
    </source>
</evidence>
<dbReference type="PRINTS" id="PR01171">
    <property type="entry name" value="BCTLIPOCALIN"/>
</dbReference>